<dbReference type="InterPro" id="IPR021533">
    <property type="entry name" value="PepSY-like"/>
</dbReference>
<feature type="signal peptide" evidence="1">
    <location>
        <begin position="1"/>
        <end position="22"/>
    </location>
</feature>
<dbReference type="OrthoDB" id="710080at2"/>
<feature type="chain" id="PRO_5004625440" description="Putative beta-lactamase-inhibitor-like PepSY-like domain-containing protein" evidence="1">
    <location>
        <begin position="23"/>
        <end position="148"/>
    </location>
</feature>
<dbReference type="Proteomes" id="UP000016496">
    <property type="component" value="Unassembled WGS sequence"/>
</dbReference>
<comment type="caution">
    <text evidence="3">The sequence shown here is derived from an EMBL/GenBank/DDBJ whole genome shotgun (WGS) entry which is preliminary data.</text>
</comment>
<dbReference type="HOGENOM" id="CLU_111475_0_0_10"/>
<sequence>MKRIILLAITALTMTFTFTAKADNSKPVRFENLPENSQKFVRTHFKGTEISYIKQESDFFLWKSYDLFFVNGSKIEFDRKGNWEEVDCMRDEVPAAIVPAAITTYINRNHAGMKIVKISRNSKEYEVKLNNGIEIKFDKRFNVIEYDN</sequence>
<protein>
    <recommendedName>
        <fullName evidence="2">Putative beta-lactamase-inhibitor-like PepSY-like domain-containing protein</fullName>
    </recommendedName>
</protein>
<evidence type="ECO:0000259" key="2">
    <source>
        <dbReference type="Pfam" id="PF11396"/>
    </source>
</evidence>
<dbReference type="PATRIC" id="fig|1321819.3.peg.1046"/>
<keyword evidence="1" id="KW-0732">Signal</keyword>
<dbReference type="RefSeq" id="WP_021644494.1">
    <property type="nucleotide sequence ID" value="NZ_KE993074.1"/>
</dbReference>
<gene>
    <name evidence="3" type="ORF">HMPREF1981_01134</name>
</gene>
<dbReference type="Gene3D" id="3.40.1420.30">
    <property type="match status" value="1"/>
</dbReference>
<dbReference type="Pfam" id="PF11396">
    <property type="entry name" value="PepSY_like"/>
    <property type="match status" value="1"/>
</dbReference>
<reference evidence="3 4" key="1">
    <citation type="submission" date="2013-08" db="EMBL/GenBank/DDBJ databases">
        <authorList>
            <person name="Weinstock G."/>
            <person name="Sodergren E."/>
            <person name="Wylie T."/>
            <person name="Fulton L."/>
            <person name="Fulton R."/>
            <person name="Fronick C."/>
            <person name="O'Laughlin M."/>
            <person name="Godfrey J."/>
            <person name="Miner T."/>
            <person name="Herter B."/>
            <person name="Appelbaum E."/>
            <person name="Cordes M."/>
            <person name="Lek S."/>
            <person name="Wollam A."/>
            <person name="Pepin K.H."/>
            <person name="Palsikar V.B."/>
            <person name="Mitreva M."/>
            <person name="Wilson R.K."/>
        </authorList>
    </citation>
    <scope>NUCLEOTIDE SEQUENCE [LARGE SCALE GENOMIC DNA]</scope>
    <source>
        <strain evidence="3 4">F0041</strain>
    </source>
</reference>
<evidence type="ECO:0000313" key="3">
    <source>
        <dbReference type="EMBL" id="ERI86092.1"/>
    </source>
</evidence>
<dbReference type="EMBL" id="AWSV01000060">
    <property type="protein sequence ID" value="ERI86092.1"/>
    <property type="molecule type" value="Genomic_DNA"/>
</dbReference>
<dbReference type="AlphaFoldDB" id="U2DWQ7"/>
<dbReference type="SUPFAM" id="SSF160574">
    <property type="entry name" value="BT0923-like"/>
    <property type="match status" value="1"/>
</dbReference>
<feature type="domain" description="Putative beta-lactamase-inhibitor-like PepSY-like" evidence="2">
    <location>
        <begin position="63"/>
        <end position="144"/>
    </location>
</feature>
<dbReference type="GeneID" id="99753754"/>
<evidence type="ECO:0000313" key="4">
    <source>
        <dbReference type="Proteomes" id="UP000016496"/>
    </source>
</evidence>
<name>U2DWQ7_9BACE</name>
<proteinExistence type="predicted"/>
<accession>U2DWQ7</accession>
<organism evidence="3 4">
    <name type="scientific">Bacteroides pyogenes F0041</name>
    <dbReference type="NCBI Taxonomy" id="1321819"/>
    <lineage>
        <taxon>Bacteria</taxon>
        <taxon>Pseudomonadati</taxon>
        <taxon>Bacteroidota</taxon>
        <taxon>Bacteroidia</taxon>
        <taxon>Bacteroidales</taxon>
        <taxon>Bacteroidaceae</taxon>
        <taxon>Bacteroides</taxon>
    </lineage>
</organism>
<evidence type="ECO:0000256" key="1">
    <source>
        <dbReference type="SAM" id="SignalP"/>
    </source>
</evidence>